<evidence type="ECO:0000313" key="2">
    <source>
        <dbReference type="EMBL" id="PCH42721.1"/>
    </source>
</evidence>
<dbReference type="STRING" id="742152.A0A2H3JLG3"/>
<dbReference type="GO" id="GO:0004672">
    <property type="term" value="F:protein kinase activity"/>
    <property type="evidence" value="ECO:0007669"/>
    <property type="project" value="InterPro"/>
</dbReference>
<protein>
    <submittedName>
        <fullName evidence="2">Kinase-like protein</fullName>
    </submittedName>
</protein>
<dbReference type="Pfam" id="PF00069">
    <property type="entry name" value="Pkinase"/>
    <property type="match status" value="1"/>
</dbReference>
<proteinExistence type="predicted"/>
<keyword evidence="2" id="KW-0808">Transferase</keyword>
<dbReference type="AlphaFoldDB" id="A0A2H3JLG3"/>
<dbReference type="InterPro" id="IPR008271">
    <property type="entry name" value="Ser/Thr_kinase_AS"/>
</dbReference>
<feature type="non-terminal residue" evidence="2">
    <location>
        <position position="1"/>
    </location>
</feature>
<dbReference type="PROSITE" id="PS00108">
    <property type="entry name" value="PROTEIN_KINASE_ST"/>
    <property type="match status" value="1"/>
</dbReference>
<keyword evidence="2" id="KW-0418">Kinase</keyword>
<dbReference type="EMBL" id="KB468128">
    <property type="protein sequence ID" value="PCH42721.1"/>
    <property type="molecule type" value="Genomic_DNA"/>
</dbReference>
<dbReference type="GO" id="GO:0005524">
    <property type="term" value="F:ATP binding"/>
    <property type="evidence" value="ECO:0007669"/>
    <property type="project" value="InterPro"/>
</dbReference>
<sequence>LSRDLAKGLTFIHKNGIAHLDIKPANLVYTDEHRLQIIDFDIAVQVKDEDDLISGYLGSEGWMAPEIGKKDGPHPLYSPIRADRWSCGRVFLVF</sequence>
<feature type="non-terminal residue" evidence="2">
    <location>
        <position position="94"/>
    </location>
</feature>
<dbReference type="Proteomes" id="UP000218811">
    <property type="component" value="Unassembled WGS sequence"/>
</dbReference>
<dbReference type="InterPro" id="IPR011009">
    <property type="entry name" value="Kinase-like_dom_sf"/>
</dbReference>
<dbReference type="PANTHER" id="PTHR24347">
    <property type="entry name" value="SERINE/THREONINE-PROTEIN KINASE"/>
    <property type="match status" value="1"/>
</dbReference>
<gene>
    <name evidence="2" type="ORF">WOLCODRAFT_30501</name>
</gene>
<accession>A0A2H3JLG3</accession>
<dbReference type="PROSITE" id="PS50011">
    <property type="entry name" value="PROTEIN_KINASE_DOM"/>
    <property type="match status" value="1"/>
</dbReference>
<reference evidence="2 3" key="1">
    <citation type="journal article" date="2012" name="Science">
        <title>The Paleozoic origin of enzymatic lignin decomposition reconstructed from 31 fungal genomes.</title>
        <authorList>
            <person name="Floudas D."/>
            <person name="Binder M."/>
            <person name="Riley R."/>
            <person name="Barry K."/>
            <person name="Blanchette R.A."/>
            <person name="Henrissat B."/>
            <person name="Martinez A.T."/>
            <person name="Otillar R."/>
            <person name="Spatafora J.W."/>
            <person name="Yadav J.S."/>
            <person name="Aerts A."/>
            <person name="Benoit I."/>
            <person name="Boyd A."/>
            <person name="Carlson A."/>
            <person name="Copeland A."/>
            <person name="Coutinho P.M."/>
            <person name="de Vries R.P."/>
            <person name="Ferreira P."/>
            <person name="Findley K."/>
            <person name="Foster B."/>
            <person name="Gaskell J."/>
            <person name="Glotzer D."/>
            <person name="Gorecki P."/>
            <person name="Heitman J."/>
            <person name="Hesse C."/>
            <person name="Hori C."/>
            <person name="Igarashi K."/>
            <person name="Jurgens J.A."/>
            <person name="Kallen N."/>
            <person name="Kersten P."/>
            <person name="Kohler A."/>
            <person name="Kuees U."/>
            <person name="Kumar T.K.A."/>
            <person name="Kuo A."/>
            <person name="LaButti K."/>
            <person name="Larrondo L.F."/>
            <person name="Lindquist E."/>
            <person name="Ling A."/>
            <person name="Lombard V."/>
            <person name="Lucas S."/>
            <person name="Lundell T."/>
            <person name="Martin R."/>
            <person name="McLaughlin D.J."/>
            <person name="Morgenstern I."/>
            <person name="Morin E."/>
            <person name="Murat C."/>
            <person name="Nagy L.G."/>
            <person name="Nolan M."/>
            <person name="Ohm R.A."/>
            <person name="Patyshakuliyeva A."/>
            <person name="Rokas A."/>
            <person name="Ruiz-Duenas F.J."/>
            <person name="Sabat G."/>
            <person name="Salamov A."/>
            <person name="Samejima M."/>
            <person name="Schmutz J."/>
            <person name="Slot J.C."/>
            <person name="St John F."/>
            <person name="Stenlid J."/>
            <person name="Sun H."/>
            <person name="Sun S."/>
            <person name="Syed K."/>
            <person name="Tsang A."/>
            <person name="Wiebenga A."/>
            <person name="Young D."/>
            <person name="Pisabarro A."/>
            <person name="Eastwood D.C."/>
            <person name="Martin F."/>
            <person name="Cullen D."/>
            <person name="Grigoriev I.V."/>
            <person name="Hibbett D.S."/>
        </authorList>
    </citation>
    <scope>NUCLEOTIDE SEQUENCE [LARGE SCALE GENOMIC DNA]</scope>
    <source>
        <strain evidence="2 3">MD-104</strain>
    </source>
</reference>
<dbReference type="InterPro" id="IPR000719">
    <property type="entry name" value="Prot_kinase_dom"/>
</dbReference>
<dbReference type="SUPFAM" id="SSF56112">
    <property type="entry name" value="Protein kinase-like (PK-like)"/>
    <property type="match status" value="1"/>
</dbReference>
<dbReference type="OrthoDB" id="2789888at2759"/>
<keyword evidence="3" id="KW-1185">Reference proteome</keyword>
<dbReference type="Gene3D" id="1.10.510.10">
    <property type="entry name" value="Transferase(Phosphotransferase) domain 1"/>
    <property type="match status" value="1"/>
</dbReference>
<feature type="domain" description="Protein kinase" evidence="1">
    <location>
        <begin position="1"/>
        <end position="94"/>
    </location>
</feature>
<organism evidence="2 3">
    <name type="scientific">Wolfiporia cocos (strain MD-104)</name>
    <name type="common">Brown rot fungus</name>
    <dbReference type="NCBI Taxonomy" id="742152"/>
    <lineage>
        <taxon>Eukaryota</taxon>
        <taxon>Fungi</taxon>
        <taxon>Dikarya</taxon>
        <taxon>Basidiomycota</taxon>
        <taxon>Agaricomycotina</taxon>
        <taxon>Agaricomycetes</taxon>
        <taxon>Polyporales</taxon>
        <taxon>Phaeolaceae</taxon>
        <taxon>Wolfiporia</taxon>
    </lineage>
</organism>
<dbReference type="OMA" id="DMVARSC"/>
<name>A0A2H3JLG3_WOLCO</name>
<evidence type="ECO:0000313" key="3">
    <source>
        <dbReference type="Proteomes" id="UP000218811"/>
    </source>
</evidence>
<evidence type="ECO:0000259" key="1">
    <source>
        <dbReference type="PROSITE" id="PS50011"/>
    </source>
</evidence>